<name>A0A6J7HBP6_9ZZZZ</name>
<dbReference type="Pfam" id="PF08818">
    <property type="entry name" value="DUF1801"/>
    <property type="match status" value="1"/>
</dbReference>
<dbReference type="Gene3D" id="3.90.1150.200">
    <property type="match status" value="1"/>
</dbReference>
<dbReference type="InterPro" id="IPR014922">
    <property type="entry name" value="YdhG-like"/>
</dbReference>
<feature type="domain" description="YdhG-like" evidence="1">
    <location>
        <begin position="19"/>
        <end position="113"/>
    </location>
</feature>
<dbReference type="AlphaFoldDB" id="A0A6J7HBP6"/>
<evidence type="ECO:0000313" key="2">
    <source>
        <dbReference type="EMBL" id="CAB4916598.1"/>
    </source>
</evidence>
<protein>
    <submittedName>
        <fullName evidence="2">Unannotated protein</fullName>
    </submittedName>
</protein>
<organism evidence="2">
    <name type="scientific">freshwater metagenome</name>
    <dbReference type="NCBI Taxonomy" id="449393"/>
    <lineage>
        <taxon>unclassified sequences</taxon>
        <taxon>metagenomes</taxon>
        <taxon>ecological metagenomes</taxon>
    </lineage>
</organism>
<evidence type="ECO:0000259" key="1">
    <source>
        <dbReference type="Pfam" id="PF08818"/>
    </source>
</evidence>
<dbReference type="EMBL" id="CAFBMS010000028">
    <property type="protein sequence ID" value="CAB4916598.1"/>
    <property type="molecule type" value="Genomic_DNA"/>
</dbReference>
<dbReference type="SUPFAM" id="SSF47789">
    <property type="entry name" value="C-terminal domain of RNA polymerase alpha subunit"/>
    <property type="match status" value="1"/>
</dbReference>
<gene>
    <name evidence="2" type="ORF">UFOPK3614_00626</name>
</gene>
<proteinExistence type="predicted"/>
<accession>A0A6J7HBP6</accession>
<dbReference type="SUPFAM" id="SSF159888">
    <property type="entry name" value="YdhG-like"/>
    <property type="match status" value="1"/>
</dbReference>
<reference evidence="2" key="1">
    <citation type="submission" date="2020-05" db="EMBL/GenBank/DDBJ databases">
        <authorList>
            <person name="Chiriac C."/>
            <person name="Salcher M."/>
            <person name="Ghai R."/>
            <person name="Kavagutti S V."/>
        </authorList>
    </citation>
    <scope>NUCLEOTIDE SEQUENCE</scope>
</reference>
<sequence>MAKIPKEVANYYSSQSGIHKETLMEMRNRILELIPGATEIIKYSMPTFVHEGNEVAGLLANKNHIGYYPYSGSVISKFPEIEAKYTTSRGALHVPLGKPLAKSELKKLIKARISMCQEVRSEFDMSNYEEVDEEWRAIGLAAPARKALIDAKLYKVSDLRKISLEDLSNLHGMGKSAIARLKVVMHGKKITFRN</sequence>